<evidence type="ECO:0000313" key="2">
    <source>
        <dbReference type="Proteomes" id="UP001576780"/>
    </source>
</evidence>
<keyword evidence="2" id="KW-1185">Reference proteome</keyword>
<sequence>MTANLKEMTNAELKQHISEHRNDEEAFHAALQELMNRRDPNAPFYPCPIDLTDPEGEMEAIFKEKLEQIERAKKTE</sequence>
<dbReference type="InterPro" id="IPR054053">
    <property type="entry name" value="DUF6887"/>
</dbReference>
<protein>
    <submittedName>
        <fullName evidence="1">Uncharacterized protein</fullName>
    </submittedName>
</protein>
<gene>
    <name evidence="1" type="ORF">ACE1CA_27775</name>
</gene>
<evidence type="ECO:0000313" key="1">
    <source>
        <dbReference type="EMBL" id="MFB2838310.1"/>
    </source>
</evidence>
<accession>A0ABV4WT87</accession>
<reference evidence="1 2" key="1">
    <citation type="submission" date="2024-09" db="EMBL/GenBank/DDBJ databases">
        <title>Floridaenema gen nov. (Aerosakkonemataceae, Aerosakkonematales ord. nov., Cyanobacteria) from benthic tropical and subtropical fresh waters, with the description of four new species.</title>
        <authorList>
            <person name="Moretto J.A."/>
            <person name="Berthold D.E."/>
            <person name="Lefler F.W."/>
            <person name="Huang I.-S."/>
            <person name="Laughinghouse H. IV."/>
        </authorList>
    </citation>
    <scope>NUCLEOTIDE SEQUENCE [LARGE SCALE GENOMIC DNA]</scope>
    <source>
        <strain evidence="1 2">BLCC-F167</strain>
    </source>
</reference>
<dbReference type="Proteomes" id="UP001576780">
    <property type="component" value="Unassembled WGS sequence"/>
</dbReference>
<comment type="caution">
    <text evidence="1">The sequence shown here is derived from an EMBL/GenBank/DDBJ whole genome shotgun (WGS) entry which is preliminary data.</text>
</comment>
<proteinExistence type="predicted"/>
<dbReference type="RefSeq" id="WP_413280630.1">
    <property type="nucleotide sequence ID" value="NZ_JBHFNT010000245.1"/>
</dbReference>
<name>A0ABV4WT87_9CYAN</name>
<organism evidence="1 2">
    <name type="scientific">Floridaenema evergladense BLCC-F167</name>
    <dbReference type="NCBI Taxonomy" id="3153639"/>
    <lineage>
        <taxon>Bacteria</taxon>
        <taxon>Bacillati</taxon>
        <taxon>Cyanobacteriota</taxon>
        <taxon>Cyanophyceae</taxon>
        <taxon>Oscillatoriophycideae</taxon>
        <taxon>Aerosakkonematales</taxon>
        <taxon>Aerosakkonemataceae</taxon>
        <taxon>Floridanema</taxon>
        <taxon>Floridanema evergladense</taxon>
    </lineage>
</organism>
<dbReference type="Pfam" id="PF21826">
    <property type="entry name" value="DUF6887"/>
    <property type="match status" value="1"/>
</dbReference>
<dbReference type="EMBL" id="JBHFNT010000245">
    <property type="protein sequence ID" value="MFB2838310.1"/>
    <property type="molecule type" value="Genomic_DNA"/>
</dbReference>